<reference evidence="2" key="1">
    <citation type="journal article" date="2021" name="Proc. Natl. Acad. Sci. U.S.A.">
        <title>A Catalog of Tens of Thousands of Viruses from Human Metagenomes Reveals Hidden Associations with Chronic Diseases.</title>
        <authorList>
            <person name="Tisza M.J."/>
            <person name="Buck C.B."/>
        </authorList>
    </citation>
    <scope>NUCLEOTIDE SEQUENCE</scope>
    <source>
        <strain evidence="2">CtNZz8</strain>
    </source>
</reference>
<name>A0A8S5QZR0_9CAUD</name>
<evidence type="ECO:0000256" key="1">
    <source>
        <dbReference type="SAM" id="MobiDB-lite"/>
    </source>
</evidence>
<protein>
    <submittedName>
        <fullName evidence="2">Uncharacterized protein</fullName>
    </submittedName>
</protein>
<accession>A0A8S5QZR0</accession>
<organism evidence="2">
    <name type="scientific">Caudovirales sp. ctNZz8</name>
    <dbReference type="NCBI Taxonomy" id="2826772"/>
    <lineage>
        <taxon>Viruses</taxon>
        <taxon>Duplodnaviria</taxon>
        <taxon>Heunggongvirae</taxon>
        <taxon>Uroviricota</taxon>
        <taxon>Caudoviricetes</taxon>
    </lineage>
</organism>
<dbReference type="EMBL" id="BK015770">
    <property type="protein sequence ID" value="DAE24221.1"/>
    <property type="molecule type" value="Genomic_DNA"/>
</dbReference>
<proteinExistence type="predicted"/>
<feature type="region of interest" description="Disordered" evidence="1">
    <location>
        <begin position="74"/>
        <end position="93"/>
    </location>
</feature>
<evidence type="ECO:0000313" key="2">
    <source>
        <dbReference type="EMBL" id="DAE24221.1"/>
    </source>
</evidence>
<sequence length="113" mass="12637">MIIVNKNEGAKIPYEADGKRICFADDLTINLAKREQDWNVHIDICHDEDGELVIGAAAGRRYVAEIDIPKRSYTEVEDKDSGSDMQGMDGTKIKSVPVPLDMEKVTLSLWSIE</sequence>